<feature type="signal peptide" evidence="1">
    <location>
        <begin position="1"/>
        <end position="20"/>
    </location>
</feature>
<evidence type="ECO:0000313" key="2">
    <source>
        <dbReference type="EMBL" id="SIS96201.1"/>
    </source>
</evidence>
<evidence type="ECO:0000313" key="3">
    <source>
        <dbReference type="Proteomes" id="UP000186026"/>
    </source>
</evidence>
<sequence length="449" mass="52070">MKKSLILVLLFVSYLQPSFAQQYKEGIVNRRFDLFQVGDTVKVVGVKTNDVSGRIQYAIKVPYQTVLVNMDRVDLLPDDFSYWDNLWFENRAIDVADKGWESKNRELLSIEAMEYADEIKQNNLLFEDELLYDYLYQLIFKIHPNYLIKDKNRVFHIIIIKSTEPTYFSFENGMIVLTTGAIASANTEQELVNMLAESVANIVLDHNLINLNHAIRAENRARTWGNIAAFASAAVMAYNGERNGVYYSFDDALNIGLAASYLTYENLQRIGANYNQKQLELTRQASQIFWENNSHYFMKDRSQFIALTSNAVSYTAWQEFHSKNYEYALKLAEKLESMGMAMAEEYLLLSKLYRKLGNDLDSNLQALEYIKNAKTMDDGRIIDLDLEEGLIYFRMEDYNNASKAFHQYKEQLLSLNDSDPRVKTDLKFINQLLHRFQMNDDSTIGLTKD</sequence>
<proteinExistence type="predicted"/>
<reference evidence="3" key="1">
    <citation type="submission" date="2017-01" db="EMBL/GenBank/DDBJ databases">
        <authorList>
            <person name="Varghese N."/>
            <person name="Submissions S."/>
        </authorList>
    </citation>
    <scope>NUCLEOTIDE SEQUENCE [LARGE SCALE GENOMIC DNA]</scope>
    <source>
        <strain evidence="3">DSM 46698</strain>
    </source>
</reference>
<dbReference type="SUPFAM" id="SSF48452">
    <property type="entry name" value="TPR-like"/>
    <property type="match status" value="1"/>
</dbReference>
<evidence type="ECO:0000256" key="1">
    <source>
        <dbReference type="SAM" id="SignalP"/>
    </source>
</evidence>
<gene>
    <name evidence="2" type="ORF">SAMN05421761_10991</name>
</gene>
<keyword evidence="1" id="KW-0732">Signal</keyword>
<accession>A0A1N7ND79</accession>
<dbReference type="Proteomes" id="UP000186026">
    <property type="component" value="Unassembled WGS sequence"/>
</dbReference>
<keyword evidence="3" id="KW-1185">Reference proteome</keyword>
<protein>
    <recommendedName>
        <fullName evidence="4">Tetratricopeptide repeat protein</fullName>
    </recommendedName>
</protein>
<dbReference type="EMBL" id="FTOP01000009">
    <property type="protein sequence ID" value="SIS96201.1"/>
    <property type="molecule type" value="Genomic_DNA"/>
</dbReference>
<name>A0A1N7ND79_9BACT</name>
<dbReference type="STRING" id="529505.SAMN05421761_10991"/>
<dbReference type="InterPro" id="IPR011990">
    <property type="entry name" value="TPR-like_helical_dom_sf"/>
</dbReference>
<feature type="chain" id="PRO_5012930143" description="Tetratricopeptide repeat protein" evidence="1">
    <location>
        <begin position="21"/>
        <end position="449"/>
    </location>
</feature>
<evidence type="ECO:0008006" key="4">
    <source>
        <dbReference type="Google" id="ProtNLM"/>
    </source>
</evidence>
<organism evidence="2 3">
    <name type="scientific">Belliella pelovolcani</name>
    <dbReference type="NCBI Taxonomy" id="529505"/>
    <lineage>
        <taxon>Bacteria</taxon>
        <taxon>Pseudomonadati</taxon>
        <taxon>Bacteroidota</taxon>
        <taxon>Cytophagia</taxon>
        <taxon>Cytophagales</taxon>
        <taxon>Cyclobacteriaceae</taxon>
        <taxon>Belliella</taxon>
    </lineage>
</organism>
<dbReference type="AlphaFoldDB" id="A0A1N7ND79"/>